<accession>Q5ZE53</accession>
<reference evidence="1" key="1">
    <citation type="journal article" date="2002" name="Nature">
        <title>The genome sequence and structure of rice chromosome 1.</title>
        <authorList>
            <person name="Sasaki T."/>
            <person name="Matsumoto T."/>
            <person name="Yamamoto K."/>
            <person name="Sakata K."/>
            <person name="Baba T."/>
            <person name="Katayose Y."/>
            <person name="Wu J."/>
            <person name="Niimura Y."/>
            <person name="Cheng Z."/>
            <person name="Nagamura Y."/>
            <person name="Antonio B.A."/>
            <person name="Kanamori H."/>
            <person name="Hosokawa S."/>
            <person name="Masukawa M."/>
            <person name="Arikawa K."/>
            <person name="Chiden Y."/>
            <person name="Hayashi M."/>
            <person name="Okamoto M."/>
            <person name="Ando T."/>
            <person name="Aoki H."/>
            <person name="Arita K."/>
            <person name="Hamada M."/>
            <person name="Harada C."/>
            <person name="Hijishita S."/>
            <person name="Honda M."/>
            <person name="Ichikawa Y."/>
            <person name="Idonuma A."/>
            <person name="Iijima M."/>
            <person name="Ikeda M."/>
            <person name="Ikeno M."/>
            <person name="Itoh S."/>
            <person name="Itoh T."/>
            <person name="Itoh Y."/>
            <person name="Itoh Y."/>
            <person name="Iwabuchi A."/>
            <person name="Kamiya K."/>
            <person name="Karasawa W."/>
            <person name="Katagiri S."/>
            <person name="Kikuta A."/>
            <person name="Kobayashi N."/>
            <person name="Kono I."/>
            <person name="Machita K."/>
            <person name="Maehara T."/>
            <person name="Mizuno H."/>
            <person name="Mizubayashi T."/>
            <person name="Mukai Y."/>
            <person name="Nagasaki H."/>
            <person name="Nakashima M."/>
            <person name="Nakama Y."/>
            <person name="Nakamichi Y."/>
            <person name="Nakamura M."/>
            <person name="Namiki N."/>
            <person name="Negishi M."/>
            <person name="Ohta I."/>
            <person name="Ono N."/>
            <person name="Saji S."/>
            <person name="Sakai K."/>
            <person name="Shibata M."/>
            <person name="Shimokawa T."/>
            <person name="Shomura A."/>
            <person name="Song J."/>
            <person name="Takazaki Y."/>
            <person name="Terasawa K."/>
            <person name="Tsuji K."/>
            <person name="Waki K."/>
            <person name="Yamagata H."/>
            <person name="Yamane H."/>
            <person name="Yoshiki S."/>
            <person name="Yoshihara R."/>
            <person name="Yukawa K."/>
            <person name="Zhong H."/>
            <person name="Iwama H."/>
            <person name="Endo T."/>
            <person name="Ito H."/>
            <person name="Hahn J.H."/>
            <person name="Kim H.I."/>
            <person name="Eun M.Y."/>
            <person name="Yano M."/>
            <person name="Jiang J."/>
            <person name="Gojobori T."/>
        </authorList>
    </citation>
    <scope>NUCLEOTIDE SEQUENCE</scope>
</reference>
<evidence type="ECO:0000313" key="1">
    <source>
        <dbReference type="EMBL" id="BAD61159.1"/>
    </source>
</evidence>
<gene>
    <name evidence="1" type="ORF">P0006C01.33</name>
</gene>
<protein>
    <submittedName>
        <fullName evidence="1">Uncharacterized protein</fullName>
    </submittedName>
</protein>
<dbReference type="AlphaFoldDB" id="Q5ZE53"/>
<dbReference type="Proteomes" id="UP000817658">
    <property type="component" value="Chromosome 1"/>
</dbReference>
<dbReference type="EMBL" id="AP002744">
    <property type="protein sequence ID" value="BAD61159.1"/>
    <property type="molecule type" value="Genomic_DNA"/>
</dbReference>
<sequence>MLGVLSISSHTLCHFDPGLVMLIENPVIPLLPNRPGNQGCDGVESPSVSLVNLHAVWQAAIVELIGHPTSIEIHQPHEVTTSRRRQRPPNRLVLELHPFQFPQTETDEGIGLLGEVIQGVDCRPQIEIFEDCLDP</sequence>
<organism evidence="1">
    <name type="scientific">Oryza sativa subsp. japonica</name>
    <name type="common">Rice</name>
    <dbReference type="NCBI Taxonomy" id="39947"/>
    <lineage>
        <taxon>Eukaryota</taxon>
        <taxon>Viridiplantae</taxon>
        <taxon>Streptophyta</taxon>
        <taxon>Embryophyta</taxon>
        <taxon>Tracheophyta</taxon>
        <taxon>Spermatophyta</taxon>
        <taxon>Magnoliopsida</taxon>
        <taxon>Liliopsida</taxon>
        <taxon>Poales</taxon>
        <taxon>Poaceae</taxon>
        <taxon>BOP clade</taxon>
        <taxon>Oryzoideae</taxon>
        <taxon>Oryzeae</taxon>
        <taxon>Oryzinae</taxon>
        <taxon>Oryza</taxon>
        <taxon>Oryza sativa</taxon>
    </lineage>
</organism>
<proteinExistence type="predicted"/>
<name>Q5ZE53_ORYSJ</name>